<evidence type="ECO:0000256" key="8">
    <source>
        <dbReference type="ARBA" id="ARBA00022801"/>
    </source>
</evidence>
<feature type="active site" description="Phosphoserine intermediate" evidence="14">
    <location>
        <position position="117"/>
    </location>
</feature>
<keyword evidence="20" id="KW-0732">Signal</keyword>
<evidence type="ECO:0000256" key="5">
    <source>
        <dbReference type="ARBA" id="ARBA00022553"/>
    </source>
</evidence>
<evidence type="ECO:0000256" key="20">
    <source>
        <dbReference type="SAM" id="SignalP"/>
    </source>
</evidence>
<feature type="binding site" evidence="15">
    <location>
        <position position="388"/>
    </location>
    <ligand>
        <name>Zn(2+)</name>
        <dbReference type="ChEBI" id="CHEBI:29105"/>
        <label>2</label>
    </ligand>
</feature>
<keyword evidence="11 19" id="KW-0472">Membrane</keyword>
<dbReference type="PANTHER" id="PTHR11596">
    <property type="entry name" value="ALKALINE PHOSPHATASE"/>
    <property type="match status" value="1"/>
</dbReference>
<comment type="caution">
    <text evidence="21">The sequence shown here is derived from an EMBL/GenBank/DDBJ whole genome shotgun (WGS) entry which is preliminary data.</text>
</comment>
<gene>
    <name evidence="21" type="primary">ALPL_1</name>
    <name evidence="21" type="ORF">GWK47_021350</name>
</gene>
<name>A0A8J4XPK5_CHIOP</name>
<dbReference type="InterPro" id="IPR001952">
    <property type="entry name" value="Alkaline_phosphatase"/>
</dbReference>
<evidence type="ECO:0000256" key="7">
    <source>
        <dbReference type="ARBA" id="ARBA00022723"/>
    </source>
</evidence>
<dbReference type="AlphaFoldDB" id="A0A8J4XPK5"/>
<feature type="binding site" evidence="15">
    <location>
        <position position="182"/>
    </location>
    <ligand>
        <name>Mg(2+)</name>
        <dbReference type="ChEBI" id="CHEBI:18420"/>
    </ligand>
</feature>
<dbReference type="OrthoDB" id="5818554at2759"/>
<dbReference type="PRINTS" id="PR00113">
    <property type="entry name" value="ALKPHPHTASE"/>
</dbReference>
<dbReference type="Proteomes" id="UP000770661">
    <property type="component" value="Unassembled WGS sequence"/>
</dbReference>
<evidence type="ECO:0000256" key="17">
    <source>
        <dbReference type="RuleBase" id="RU003947"/>
    </source>
</evidence>
<dbReference type="GO" id="GO:0046872">
    <property type="term" value="F:metal ion binding"/>
    <property type="evidence" value="ECO:0007669"/>
    <property type="project" value="UniProtKB-KW"/>
</dbReference>
<dbReference type="GO" id="GO:0005886">
    <property type="term" value="C:plasma membrane"/>
    <property type="evidence" value="ECO:0007669"/>
    <property type="project" value="UniProtKB-SubCell"/>
</dbReference>
<keyword evidence="8 17" id="KW-0378">Hydrolase</keyword>
<dbReference type="GO" id="GO:0098552">
    <property type="term" value="C:side of membrane"/>
    <property type="evidence" value="ECO:0007669"/>
    <property type="project" value="UniProtKB-KW"/>
</dbReference>
<evidence type="ECO:0000256" key="16">
    <source>
        <dbReference type="RuleBase" id="RU003946"/>
    </source>
</evidence>
<dbReference type="PROSITE" id="PS00123">
    <property type="entry name" value="ALKALINE_PHOSPHATASE"/>
    <property type="match status" value="1"/>
</dbReference>
<keyword evidence="19" id="KW-0812">Transmembrane</keyword>
<comment type="subcellular location">
    <subcellularLocation>
        <location evidence="1">Cell membrane</location>
        <topology evidence="1">Lipid-anchor</topology>
        <topology evidence="1">GPI-anchor</topology>
    </subcellularLocation>
</comment>
<evidence type="ECO:0000256" key="19">
    <source>
        <dbReference type="SAM" id="Phobius"/>
    </source>
</evidence>
<proteinExistence type="inferred from homology"/>
<dbReference type="SMART" id="SM00098">
    <property type="entry name" value="alkPPc"/>
    <property type="match status" value="1"/>
</dbReference>
<keyword evidence="10 15" id="KW-0460">Magnesium</keyword>
<feature type="transmembrane region" description="Helical" evidence="19">
    <location>
        <begin position="560"/>
        <end position="580"/>
    </location>
</feature>
<dbReference type="CDD" id="cd16012">
    <property type="entry name" value="ALP"/>
    <property type="match status" value="1"/>
</dbReference>
<evidence type="ECO:0000256" key="1">
    <source>
        <dbReference type="ARBA" id="ARBA00004609"/>
    </source>
</evidence>
<feature type="binding site" evidence="15">
    <location>
        <position position="470"/>
    </location>
    <ligand>
        <name>Zn(2+)</name>
        <dbReference type="ChEBI" id="CHEBI:29105"/>
        <label>2</label>
    </ligand>
</feature>
<evidence type="ECO:0000256" key="10">
    <source>
        <dbReference type="ARBA" id="ARBA00022842"/>
    </source>
</evidence>
<dbReference type="Gene3D" id="3.40.720.10">
    <property type="entry name" value="Alkaline Phosphatase, subunit A"/>
    <property type="match status" value="1"/>
</dbReference>
<keyword evidence="6" id="KW-0336">GPI-anchor</keyword>
<dbReference type="InterPro" id="IPR017850">
    <property type="entry name" value="Alkaline_phosphatase_core_sf"/>
</dbReference>
<dbReference type="GO" id="GO:0004035">
    <property type="term" value="F:alkaline phosphatase activity"/>
    <property type="evidence" value="ECO:0007669"/>
    <property type="project" value="UniProtKB-EC"/>
</dbReference>
<comment type="cofactor">
    <cofactor evidence="15">
        <name>Mg(2+)</name>
        <dbReference type="ChEBI" id="CHEBI:18420"/>
    </cofactor>
    <text evidence="15">Binds 1 Mg(2+) ion.</text>
</comment>
<keyword evidence="4" id="KW-1003">Cell membrane</keyword>
<evidence type="ECO:0000256" key="2">
    <source>
        <dbReference type="ARBA" id="ARBA00005984"/>
    </source>
</evidence>
<comment type="similarity">
    <text evidence="2 16">Belongs to the alkaline phosphatase family.</text>
</comment>
<feature type="binding site" evidence="15">
    <location>
        <position position="180"/>
    </location>
    <ligand>
        <name>Mg(2+)</name>
        <dbReference type="ChEBI" id="CHEBI:18420"/>
    </ligand>
</feature>
<feature type="region of interest" description="Disordered" evidence="18">
    <location>
        <begin position="524"/>
        <end position="545"/>
    </location>
</feature>
<comment type="cofactor">
    <cofactor evidence="15">
        <name>Zn(2+)</name>
        <dbReference type="ChEBI" id="CHEBI:29105"/>
    </cofactor>
    <text evidence="15">Binds 2 Zn(2+) ions.</text>
</comment>
<evidence type="ECO:0000256" key="6">
    <source>
        <dbReference type="ARBA" id="ARBA00022622"/>
    </source>
</evidence>
<evidence type="ECO:0000256" key="12">
    <source>
        <dbReference type="ARBA" id="ARBA00023180"/>
    </source>
</evidence>
<dbReference type="SUPFAM" id="SSF53649">
    <property type="entry name" value="Alkaline phosphatase-like"/>
    <property type="match status" value="1"/>
</dbReference>
<dbReference type="EMBL" id="JACEEZ010023608">
    <property type="protein sequence ID" value="KAG0711114.1"/>
    <property type="molecule type" value="Genomic_DNA"/>
</dbReference>
<comment type="catalytic activity">
    <reaction evidence="17">
        <text>a phosphate monoester + H2O = an alcohol + phosphate</text>
        <dbReference type="Rhea" id="RHEA:15017"/>
        <dbReference type="ChEBI" id="CHEBI:15377"/>
        <dbReference type="ChEBI" id="CHEBI:30879"/>
        <dbReference type="ChEBI" id="CHEBI:43474"/>
        <dbReference type="ChEBI" id="CHEBI:67140"/>
        <dbReference type="EC" id="3.1.3.1"/>
    </reaction>
</comment>
<keyword evidence="7 15" id="KW-0479">Metal-binding</keyword>
<keyword evidence="13" id="KW-0449">Lipoprotein</keyword>
<feature type="binding site" evidence="15">
    <location>
        <position position="346"/>
    </location>
    <ligand>
        <name>Zn(2+)</name>
        <dbReference type="ChEBI" id="CHEBI:29105"/>
        <label>2</label>
    </ligand>
</feature>
<dbReference type="PANTHER" id="PTHR11596:SF5">
    <property type="entry name" value="ALKALINE PHOSPHATASE"/>
    <property type="match status" value="1"/>
</dbReference>
<evidence type="ECO:0000256" key="4">
    <source>
        <dbReference type="ARBA" id="ARBA00022475"/>
    </source>
</evidence>
<evidence type="ECO:0000256" key="15">
    <source>
        <dbReference type="PIRSR" id="PIRSR601952-2"/>
    </source>
</evidence>
<evidence type="ECO:0000256" key="18">
    <source>
        <dbReference type="SAM" id="MobiDB-lite"/>
    </source>
</evidence>
<feature type="binding site" evidence="15">
    <location>
        <position position="387"/>
    </location>
    <ligand>
        <name>Zn(2+)</name>
        <dbReference type="ChEBI" id="CHEBI:29105"/>
        <label>2</label>
    </ligand>
</feature>
<evidence type="ECO:0000256" key="11">
    <source>
        <dbReference type="ARBA" id="ARBA00023136"/>
    </source>
</evidence>
<feature type="signal peptide" evidence="20">
    <location>
        <begin position="1"/>
        <end position="20"/>
    </location>
</feature>
<dbReference type="InterPro" id="IPR018299">
    <property type="entry name" value="Alkaline_phosphatase_AS"/>
</dbReference>
<dbReference type="EC" id="3.1.3.1" evidence="3 17"/>
<evidence type="ECO:0000256" key="9">
    <source>
        <dbReference type="ARBA" id="ARBA00022833"/>
    </source>
</evidence>
<feature type="transmembrane region" description="Helical" evidence="19">
    <location>
        <begin position="60"/>
        <end position="80"/>
    </location>
</feature>
<keyword evidence="12" id="KW-0325">Glycoprotein</keyword>
<keyword evidence="19" id="KW-1133">Transmembrane helix</keyword>
<evidence type="ECO:0000256" key="13">
    <source>
        <dbReference type="ARBA" id="ARBA00023288"/>
    </source>
</evidence>
<reference evidence="21" key="1">
    <citation type="submission" date="2020-07" db="EMBL/GenBank/DDBJ databases">
        <title>The High-quality genome of the commercially important snow crab, Chionoecetes opilio.</title>
        <authorList>
            <person name="Jeong J.-H."/>
            <person name="Ryu S."/>
        </authorList>
    </citation>
    <scope>NUCLEOTIDE SEQUENCE</scope>
    <source>
        <strain evidence="21">MADBK_172401_WGS</strain>
        <tissue evidence="21">Digestive gland</tissue>
    </source>
</reference>
<accession>A0A8J4XPK5</accession>
<sequence length="581" mass="63842">MITAMMVTGVLCALIAPSTQKIFMPPDARESESSYWLEQGRRELQEALEQPRLTNKAKNVILFLATVWMGITALTAGRILKGQKKGNSGEEESLVWDRFSNMGMLKTYNLDRQVPDSAATATAFLSGVKGNYLTLGVNGNVKSQDCAASLQRENQVSTILEWAQDAGKDTGVVSTAQVTHATPAALYAKTPYRYWQCDAAITRAGPDALPCKDIARQLVEDNPGRGMKVIMGGGRQEMGAGQETDVKQKCVRADGRDLVQEWREARASEGASAAYLTTTEELRNVNARDTDYIMGLFGDLHVPYELDRDRSGAGTPHIKDMVKVALQRLKRSDNGFFLMVEGGRIDHGLHHGMPHRALEELLAMEEAVTETLQGVDLEETLVVVTADHSHVMTMNGYPARGNDIFGKVMNEEDVSDHLPYTTLMFTNGEGFNYTWNGTEVIRRNLTNVDTTDKDFRPLAAVPTYKGSETHGGEDVAVYANGPMAHLFHRVHEQSYVAHVMGYAACIGPYSDCDRPAHKTQYKHVNNHNHHHDDDDDDDGDEGGKYGGKGKYGKGVSGSGGVVVSSGAVVLWWCVVVSRLLW</sequence>
<feature type="chain" id="PRO_5035165488" description="Alkaline phosphatase" evidence="20">
    <location>
        <begin position="21"/>
        <end position="581"/>
    </location>
</feature>
<dbReference type="FunFam" id="3.40.720.10:FF:000008">
    <property type="entry name" value="Alkaline phosphatase"/>
    <property type="match status" value="1"/>
</dbReference>
<keyword evidence="5" id="KW-0597">Phosphoprotein</keyword>
<evidence type="ECO:0000256" key="3">
    <source>
        <dbReference type="ARBA" id="ARBA00012647"/>
    </source>
</evidence>
<feature type="binding site" evidence="15">
    <location>
        <position position="350"/>
    </location>
    <ligand>
        <name>Zn(2+)</name>
        <dbReference type="ChEBI" id="CHEBI:29105"/>
        <label>2</label>
    </ligand>
</feature>
<keyword evidence="22" id="KW-1185">Reference proteome</keyword>
<protein>
    <recommendedName>
        <fullName evidence="3 17">Alkaline phosphatase</fullName>
        <ecNumber evidence="3 17">3.1.3.1</ecNumber>
    </recommendedName>
</protein>
<feature type="binding site" evidence="15">
    <location>
        <position position="341"/>
    </location>
    <ligand>
        <name>Mg(2+)</name>
        <dbReference type="ChEBI" id="CHEBI:18420"/>
    </ligand>
</feature>
<organism evidence="21 22">
    <name type="scientific">Chionoecetes opilio</name>
    <name type="common">Atlantic snow crab</name>
    <name type="synonym">Cancer opilio</name>
    <dbReference type="NCBI Taxonomy" id="41210"/>
    <lineage>
        <taxon>Eukaryota</taxon>
        <taxon>Metazoa</taxon>
        <taxon>Ecdysozoa</taxon>
        <taxon>Arthropoda</taxon>
        <taxon>Crustacea</taxon>
        <taxon>Multicrustacea</taxon>
        <taxon>Malacostraca</taxon>
        <taxon>Eumalacostraca</taxon>
        <taxon>Eucarida</taxon>
        <taxon>Decapoda</taxon>
        <taxon>Pleocyemata</taxon>
        <taxon>Brachyura</taxon>
        <taxon>Eubrachyura</taxon>
        <taxon>Majoidea</taxon>
        <taxon>Majidae</taxon>
        <taxon>Chionoecetes</taxon>
    </lineage>
</organism>
<evidence type="ECO:0000313" key="22">
    <source>
        <dbReference type="Proteomes" id="UP000770661"/>
    </source>
</evidence>
<evidence type="ECO:0000313" key="21">
    <source>
        <dbReference type="EMBL" id="KAG0711114.1"/>
    </source>
</evidence>
<keyword evidence="9 15" id="KW-0862">Zinc</keyword>
<dbReference type="Pfam" id="PF00245">
    <property type="entry name" value="Alk_phosphatase"/>
    <property type="match status" value="1"/>
</dbReference>
<evidence type="ECO:0000256" key="14">
    <source>
        <dbReference type="PIRSR" id="PIRSR601952-1"/>
    </source>
</evidence>